<accession>A0A2T5HYP9</accession>
<dbReference type="RefSeq" id="WP_107803500.1">
    <property type="nucleotide sequence ID" value="NZ_QAOI01000014.1"/>
</dbReference>
<evidence type="ECO:0008006" key="3">
    <source>
        <dbReference type="Google" id="ProtNLM"/>
    </source>
</evidence>
<dbReference type="Proteomes" id="UP000244128">
    <property type="component" value="Unassembled WGS sequence"/>
</dbReference>
<protein>
    <recommendedName>
        <fullName evidence="3">DUF2971 domain-containing protein</fullName>
    </recommendedName>
</protein>
<sequence length="310" mass="36697">MHTDNLRILTYRDLFSAQDIDKFLSDLNQQPIHKRRKLLNSHGKIKPYPHFIYKYLPLESTNIDDHKRFLRDYLVESRLWLSSPSKFNDPFDMKCRYVFEGKIEDQRKYLQKIFKLRKPDIPQEQRGKIISDVLTGSQPISEALTESHNNQIDKIGVCCFSENTKNILMWSHYGSSHKGISLQFHISKDLFIFTYAVAVDYSYKYPAINYLNGDLSIALTETLKRKSKDWEYEEERRLIHPKGANSYLRFDPSALTALILGCKLESDSEEIIRLLLRERMQKNYPPLKIFRATQDNKEYKIRIKRISNFS</sequence>
<evidence type="ECO:0000313" key="1">
    <source>
        <dbReference type="EMBL" id="PTQ76697.1"/>
    </source>
</evidence>
<dbReference type="AlphaFoldDB" id="A0A2T5HYP9"/>
<name>A0A2T5HYP9_9PROT</name>
<evidence type="ECO:0000313" key="2">
    <source>
        <dbReference type="Proteomes" id="UP000244128"/>
    </source>
</evidence>
<organism evidence="1 2">
    <name type="scientific">Nitrosomonas oligotropha</name>
    <dbReference type="NCBI Taxonomy" id="42354"/>
    <lineage>
        <taxon>Bacteria</taxon>
        <taxon>Pseudomonadati</taxon>
        <taxon>Pseudomonadota</taxon>
        <taxon>Betaproteobacteria</taxon>
        <taxon>Nitrosomonadales</taxon>
        <taxon>Nitrosomonadaceae</taxon>
        <taxon>Nitrosomonas</taxon>
    </lineage>
</organism>
<dbReference type="EMBL" id="QAOI01000014">
    <property type="protein sequence ID" value="PTQ76697.1"/>
    <property type="molecule type" value="Genomic_DNA"/>
</dbReference>
<comment type="caution">
    <text evidence="1">The sequence shown here is derived from an EMBL/GenBank/DDBJ whole genome shotgun (WGS) entry which is preliminary data.</text>
</comment>
<gene>
    <name evidence="1" type="ORF">C8R26_11415</name>
</gene>
<reference evidence="1 2" key="1">
    <citation type="submission" date="2018-04" db="EMBL/GenBank/DDBJ databases">
        <title>Active sludge and wastewater microbial communities from Klosterneuburg, Austria.</title>
        <authorList>
            <person name="Wagner M."/>
        </authorList>
    </citation>
    <scope>NUCLEOTIDE SEQUENCE [LARGE SCALE GENOMIC DNA]</scope>
    <source>
        <strain evidence="1 2">Nm49</strain>
    </source>
</reference>
<proteinExistence type="predicted"/>